<dbReference type="Proteomes" id="UP000814033">
    <property type="component" value="Unassembled WGS sequence"/>
</dbReference>
<proteinExistence type="predicted"/>
<gene>
    <name evidence="1" type="ORF">FA95DRAFT_1575184</name>
</gene>
<evidence type="ECO:0000313" key="2">
    <source>
        <dbReference type="Proteomes" id="UP000814033"/>
    </source>
</evidence>
<reference evidence="1" key="1">
    <citation type="submission" date="2021-02" db="EMBL/GenBank/DDBJ databases">
        <authorList>
            <consortium name="DOE Joint Genome Institute"/>
            <person name="Ahrendt S."/>
            <person name="Looney B.P."/>
            <person name="Miyauchi S."/>
            <person name="Morin E."/>
            <person name="Drula E."/>
            <person name="Courty P.E."/>
            <person name="Chicoki N."/>
            <person name="Fauchery L."/>
            <person name="Kohler A."/>
            <person name="Kuo A."/>
            <person name="Labutti K."/>
            <person name="Pangilinan J."/>
            <person name="Lipzen A."/>
            <person name="Riley R."/>
            <person name="Andreopoulos W."/>
            <person name="He G."/>
            <person name="Johnson J."/>
            <person name="Barry K.W."/>
            <person name="Grigoriev I.V."/>
            <person name="Nagy L."/>
            <person name="Hibbett D."/>
            <person name="Henrissat B."/>
            <person name="Matheny P.B."/>
            <person name="Labbe J."/>
            <person name="Martin F."/>
        </authorList>
    </citation>
    <scope>NUCLEOTIDE SEQUENCE</scope>
    <source>
        <strain evidence="1">FP105234-sp</strain>
    </source>
</reference>
<comment type="caution">
    <text evidence="1">The sequence shown here is derived from an EMBL/GenBank/DDBJ whole genome shotgun (WGS) entry which is preliminary data.</text>
</comment>
<evidence type="ECO:0000313" key="1">
    <source>
        <dbReference type="EMBL" id="KAI0043327.1"/>
    </source>
</evidence>
<accession>A0ACB8RH35</accession>
<dbReference type="EMBL" id="MU276023">
    <property type="protein sequence ID" value="KAI0043327.1"/>
    <property type="molecule type" value="Genomic_DNA"/>
</dbReference>
<reference evidence="1" key="2">
    <citation type="journal article" date="2022" name="New Phytol.">
        <title>Evolutionary transition to the ectomycorrhizal habit in the genomes of a hyperdiverse lineage of mushroom-forming fungi.</title>
        <authorList>
            <person name="Looney B."/>
            <person name="Miyauchi S."/>
            <person name="Morin E."/>
            <person name="Drula E."/>
            <person name="Courty P.E."/>
            <person name="Kohler A."/>
            <person name="Kuo A."/>
            <person name="LaButti K."/>
            <person name="Pangilinan J."/>
            <person name="Lipzen A."/>
            <person name="Riley R."/>
            <person name="Andreopoulos W."/>
            <person name="He G."/>
            <person name="Johnson J."/>
            <person name="Nolan M."/>
            <person name="Tritt A."/>
            <person name="Barry K.W."/>
            <person name="Grigoriev I.V."/>
            <person name="Nagy L.G."/>
            <person name="Hibbett D."/>
            <person name="Henrissat B."/>
            <person name="Matheny P.B."/>
            <person name="Labbe J."/>
            <person name="Martin F.M."/>
        </authorList>
    </citation>
    <scope>NUCLEOTIDE SEQUENCE</scope>
    <source>
        <strain evidence="1">FP105234-sp</strain>
    </source>
</reference>
<sequence length="103" mass="11534">MTWSAPAHRAVRELLSEPIGAASTVDGTSEVRFDAASRPRLSPAFGTAAYIHHGHLSACLRPPQLNGLNKKLSMWYSQHYMELRTNVIDSYKKLRELLRKSGN</sequence>
<keyword evidence="2" id="KW-1185">Reference proteome</keyword>
<organism evidence="1 2">
    <name type="scientific">Auriscalpium vulgare</name>
    <dbReference type="NCBI Taxonomy" id="40419"/>
    <lineage>
        <taxon>Eukaryota</taxon>
        <taxon>Fungi</taxon>
        <taxon>Dikarya</taxon>
        <taxon>Basidiomycota</taxon>
        <taxon>Agaricomycotina</taxon>
        <taxon>Agaricomycetes</taxon>
        <taxon>Russulales</taxon>
        <taxon>Auriscalpiaceae</taxon>
        <taxon>Auriscalpium</taxon>
    </lineage>
</organism>
<protein>
    <submittedName>
        <fullName evidence="1">Uncharacterized protein</fullName>
    </submittedName>
</protein>
<name>A0ACB8RH35_9AGAM</name>